<evidence type="ECO:0000256" key="2">
    <source>
        <dbReference type="ARBA" id="ARBA00029447"/>
    </source>
</evidence>
<evidence type="ECO:0000256" key="4">
    <source>
        <dbReference type="SAM" id="Phobius"/>
    </source>
</evidence>
<dbReference type="eggNOG" id="COG0840">
    <property type="taxonomic scope" value="Bacteria"/>
</dbReference>
<keyword evidence="4" id="KW-1133">Transmembrane helix</keyword>
<evidence type="ECO:0000259" key="6">
    <source>
        <dbReference type="PROSITE" id="PS50885"/>
    </source>
</evidence>
<reference evidence="7 8" key="1">
    <citation type="journal article" date="2015" name="Stand. Genomic Sci.">
        <title>Complete genome sequence and description of Salinispira pacifica gen. nov., sp. nov., a novel spirochaete isolated form a hypersaline microbial mat.</title>
        <authorList>
            <person name="Ben Hania W."/>
            <person name="Joseph M."/>
            <person name="Schumann P."/>
            <person name="Bunk B."/>
            <person name="Fiebig A."/>
            <person name="Sproer C."/>
            <person name="Klenk H.P."/>
            <person name="Fardeau M.L."/>
            <person name="Spring S."/>
        </authorList>
    </citation>
    <scope>NUCLEOTIDE SEQUENCE [LARGE SCALE GENOMIC DNA]</scope>
    <source>
        <strain evidence="7 8">L21-RPul-D2</strain>
    </source>
</reference>
<keyword evidence="8" id="KW-1185">Reference proteome</keyword>
<dbReference type="GO" id="GO:0016020">
    <property type="term" value="C:membrane"/>
    <property type="evidence" value="ECO:0007669"/>
    <property type="project" value="InterPro"/>
</dbReference>
<dbReference type="InterPro" id="IPR004089">
    <property type="entry name" value="MCPsignal_dom"/>
</dbReference>
<keyword evidence="4" id="KW-0812">Transmembrane</keyword>
<feature type="transmembrane region" description="Helical" evidence="4">
    <location>
        <begin position="310"/>
        <end position="330"/>
    </location>
</feature>
<dbReference type="Pfam" id="PF00015">
    <property type="entry name" value="MCPsignal"/>
    <property type="match status" value="1"/>
</dbReference>
<dbReference type="GO" id="GO:0004888">
    <property type="term" value="F:transmembrane signaling receptor activity"/>
    <property type="evidence" value="ECO:0007669"/>
    <property type="project" value="InterPro"/>
</dbReference>
<dbReference type="PROSITE" id="PS50111">
    <property type="entry name" value="CHEMOTAXIS_TRANSDUC_2"/>
    <property type="match status" value="1"/>
</dbReference>
<dbReference type="Gene3D" id="3.30.450.20">
    <property type="entry name" value="PAS domain"/>
    <property type="match status" value="1"/>
</dbReference>
<keyword evidence="1 3" id="KW-0807">Transducer</keyword>
<dbReference type="Gene3D" id="1.10.287.950">
    <property type="entry name" value="Methyl-accepting chemotaxis protein"/>
    <property type="match status" value="1"/>
</dbReference>
<dbReference type="InterPro" id="IPR004090">
    <property type="entry name" value="Chemotax_Me-accpt_rcpt"/>
</dbReference>
<proteinExistence type="inferred from homology"/>
<protein>
    <submittedName>
        <fullName evidence="7">Methyl-accepting chemotaxis protein</fullName>
    </submittedName>
</protein>
<accession>V5WH68</accession>
<dbReference type="SUPFAM" id="SSF158472">
    <property type="entry name" value="HAMP domain-like"/>
    <property type="match status" value="1"/>
</dbReference>
<dbReference type="PANTHER" id="PTHR32089">
    <property type="entry name" value="METHYL-ACCEPTING CHEMOTAXIS PROTEIN MCPB"/>
    <property type="match status" value="1"/>
</dbReference>
<dbReference type="Proteomes" id="UP000018680">
    <property type="component" value="Chromosome"/>
</dbReference>
<dbReference type="AlphaFoldDB" id="V5WH68"/>
<sequence length="718" mass="78303">MQVKEIFLCYLHFPNSSLIIVGMKRSILQKILIPTILVVLVGIAGAGFGGYLFTAQIFNSQIKPEYITNISGTLAAPVEVRVSRAIESSRNITENPMIREWISTGEEDAQLQDLALEHLDMLTTSFDYFTTFLVSRDSGNYWADGKRLLTVVDENNPDDSWFFDILESSEQYLLNLDYNENLQSTSLFINVPIRMNSQIIGVGGVGLDVSGLAQEFSEYTSENGNTVITLADSRGKILISSDSGLTGSNLTELIPAEALTRLETETYIETEVGNELMLASTNQILDSDYYLFSLVPDQSVSFFLTESLRVTVFATILGIIISGLVVWLLVRNIIKPIKQIQLQLEEIASGDANLTRQIQIESRDETGALAGSFNTFVGKLRQIIEVVQVGTLKMETENQEIVSGSQESSTSVTQISANIHSVRETMGNLSGNITRTAGVIKEISSSLEGLRNQVSAQVSAIEETSASVEQMNAQAGSINSMVEERVEQSRELTQVVGRTRNDIDSVSQLIHTLSQQTDTMISAAEVISNIASQTNLLAMNAAIEAAHAGEQGRGFAVVADEIRKLAESASANSKTIHDSLQQSVSQIHHISEAFQGTIGVFDKVDESTNAVVQSYEEIRSTVTELSMGMQEITNAIISIRDAIAEVNQSSTRIDDAVKDLNSVNDQNGEISSTVSDAIREISQGGSEISTSVTNLNDSIVKLSDQISRIASEVRQFTV</sequence>
<organism evidence="7 8">
    <name type="scientific">Salinispira pacifica</name>
    <dbReference type="NCBI Taxonomy" id="1307761"/>
    <lineage>
        <taxon>Bacteria</taxon>
        <taxon>Pseudomonadati</taxon>
        <taxon>Spirochaetota</taxon>
        <taxon>Spirochaetia</taxon>
        <taxon>Spirochaetales</taxon>
        <taxon>Spirochaetaceae</taxon>
        <taxon>Salinispira</taxon>
    </lineage>
</organism>
<dbReference type="KEGG" id="slr:L21SP2_1581"/>
<dbReference type="OrthoDB" id="362769at2"/>
<dbReference type="Pfam" id="PF00672">
    <property type="entry name" value="HAMP"/>
    <property type="match status" value="1"/>
</dbReference>
<keyword evidence="4" id="KW-0472">Membrane</keyword>
<dbReference type="STRING" id="1307761.L21SP2_1581"/>
<dbReference type="HOGENOM" id="CLU_000445_107_19_12"/>
<dbReference type="PRINTS" id="PR00260">
    <property type="entry name" value="CHEMTRNSDUCR"/>
</dbReference>
<dbReference type="GO" id="GO:0006935">
    <property type="term" value="P:chemotaxis"/>
    <property type="evidence" value="ECO:0007669"/>
    <property type="project" value="InterPro"/>
</dbReference>
<dbReference type="CDD" id="cd06225">
    <property type="entry name" value="HAMP"/>
    <property type="match status" value="1"/>
</dbReference>
<dbReference type="EMBL" id="CP006939">
    <property type="protein sequence ID" value="AHC14970.1"/>
    <property type="molecule type" value="Genomic_DNA"/>
</dbReference>
<name>V5WH68_9SPIO</name>
<dbReference type="GO" id="GO:0007165">
    <property type="term" value="P:signal transduction"/>
    <property type="evidence" value="ECO:0007669"/>
    <property type="project" value="UniProtKB-KW"/>
</dbReference>
<feature type="transmembrane region" description="Helical" evidence="4">
    <location>
        <begin position="31"/>
        <end position="53"/>
    </location>
</feature>
<dbReference type="Gene3D" id="6.10.340.10">
    <property type="match status" value="1"/>
</dbReference>
<dbReference type="PANTHER" id="PTHR32089:SF112">
    <property type="entry name" value="LYSOZYME-LIKE PROTEIN-RELATED"/>
    <property type="match status" value="1"/>
</dbReference>
<evidence type="ECO:0000313" key="7">
    <source>
        <dbReference type="EMBL" id="AHC14970.1"/>
    </source>
</evidence>
<dbReference type="PROSITE" id="PS50885">
    <property type="entry name" value="HAMP"/>
    <property type="match status" value="1"/>
</dbReference>
<evidence type="ECO:0000256" key="1">
    <source>
        <dbReference type="ARBA" id="ARBA00023224"/>
    </source>
</evidence>
<gene>
    <name evidence="7" type="ORF">L21SP2_1581</name>
</gene>
<dbReference type="SMART" id="SM00283">
    <property type="entry name" value="MA"/>
    <property type="match status" value="1"/>
</dbReference>
<dbReference type="InterPro" id="IPR003660">
    <property type="entry name" value="HAMP_dom"/>
</dbReference>
<dbReference type="SMART" id="SM00304">
    <property type="entry name" value="HAMP"/>
    <property type="match status" value="1"/>
</dbReference>
<feature type="domain" description="Methyl-accepting transducer" evidence="5">
    <location>
        <begin position="432"/>
        <end position="654"/>
    </location>
</feature>
<comment type="similarity">
    <text evidence="2">Belongs to the methyl-accepting chemotaxis (MCP) protein family.</text>
</comment>
<evidence type="ECO:0000256" key="3">
    <source>
        <dbReference type="PROSITE-ProRule" id="PRU00284"/>
    </source>
</evidence>
<feature type="domain" description="HAMP" evidence="6">
    <location>
        <begin position="331"/>
        <end position="385"/>
    </location>
</feature>
<evidence type="ECO:0000313" key="8">
    <source>
        <dbReference type="Proteomes" id="UP000018680"/>
    </source>
</evidence>
<dbReference type="SUPFAM" id="SSF58104">
    <property type="entry name" value="Methyl-accepting chemotaxis protein (MCP) signaling domain"/>
    <property type="match status" value="1"/>
</dbReference>
<evidence type="ECO:0000259" key="5">
    <source>
        <dbReference type="PROSITE" id="PS50111"/>
    </source>
</evidence>